<organism evidence="4 5">
    <name type="scientific">Enterovirga aerilata</name>
    <dbReference type="NCBI Taxonomy" id="2730920"/>
    <lineage>
        <taxon>Bacteria</taxon>
        <taxon>Pseudomonadati</taxon>
        <taxon>Pseudomonadota</taxon>
        <taxon>Alphaproteobacteria</taxon>
        <taxon>Hyphomicrobiales</taxon>
        <taxon>Methylobacteriaceae</taxon>
        <taxon>Enterovirga</taxon>
    </lineage>
</organism>
<dbReference type="Gene3D" id="3.40.630.30">
    <property type="match status" value="1"/>
</dbReference>
<dbReference type="PANTHER" id="PTHR43877">
    <property type="entry name" value="AMINOALKYLPHOSPHONATE N-ACETYLTRANSFERASE-RELATED-RELATED"/>
    <property type="match status" value="1"/>
</dbReference>
<sequence length="167" mass="17745">MTDLAVQIRHELPGDADAILHLHERAFGPGRFARTAFRLREGVPVRLDLSFAALVGTLLVGSVRMSPILAGREQALALGPLAVEPAFEGRGIGAALMERALQAAREAGHGLVLLVGDQPYYARFGFEPVPKGRLEMPGPVDPARLLAAELVPGALDRASGRVLAMRA</sequence>
<dbReference type="InterPro" id="IPR000182">
    <property type="entry name" value="GNAT_dom"/>
</dbReference>
<accession>A0A849I6S6</accession>
<dbReference type="GO" id="GO:0016747">
    <property type="term" value="F:acyltransferase activity, transferring groups other than amino-acyl groups"/>
    <property type="evidence" value="ECO:0007669"/>
    <property type="project" value="InterPro"/>
</dbReference>
<protein>
    <submittedName>
        <fullName evidence="4">N-acetyltransferase</fullName>
    </submittedName>
</protein>
<name>A0A849I6S6_9HYPH</name>
<reference evidence="4 5" key="1">
    <citation type="submission" date="2020-04" db="EMBL/GenBank/DDBJ databases">
        <title>Enterovirga sp. isolate from soil.</title>
        <authorList>
            <person name="Chea S."/>
            <person name="Kim D.-U."/>
        </authorList>
    </citation>
    <scope>NUCLEOTIDE SEQUENCE [LARGE SCALE GENOMIC DNA]</scope>
    <source>
        <strain evidence="4 5">DB1703</strain>
    </source>
</reference>
<keyword evidence="1 4" id="KW-0808">Transferase</keyword>
<keyword evidence="5" id="KW-1185">Reference proteome</keyword>
<dbReference type="Proteomes" id="UP000564885">
    <property type="component" value="Unassembled WGS sequence"/>
</dbReference>
<proteinExistence type="predicted"/>
<keyword evidence="2" id="KW-0012">Acyltransferase</keyword>
<evidence type="ECO:0000313" key="4">
    <source>
        <dbReference type="EMBL" id="NNM71737.1"/>
    </source>
</evidence>
<dbReference type="AlphaFoldDB" id="A0A849I6S6"/>
<gene>
    <name evidence="4" type="ORF">HJG44_04905</name>
</gene>
<dbReference type="SUPFAM" id="SSF55729">
    <property type="entry name" value="Acyl-CoA N-acyltransferases (Nat)"/>
    <property type="match status" value="1"/>
</dbReference>
<evidence type="ECO:0000313" key="5">
    <source>
        <dbReference type="Proteomes" id="UP000564885"/>
    </source>
</evidence>
<dbReference type="PANTHER" id="PTHR43877:SF1">
    <property type="entry name" value="ACETYLTRANSFERASE"/>
    <property type="match status" value="1"/>
</dbReference>
<comment type="caution">
    <text evidence="4">The sequence shown here is derived from an EMBL/GenBank/DDBJ whole genome shotgun (WGS) entry which is preliminary data.</text>
</comment>
<evidence type="ECO:0000256" key="1">
    <source>
        <dbReference type="ARBA" id="ARBA00022679"/>
    </source>
</evidence>
<dbReference type="RefSeq" id="WP_171217161.1">
    <property type="nucleotide sequence ID" value="NZ_JABEPP010000001.1"/>
</dbReference>
<dbReference type="Pfam" id="PF13508">
    <property type="entry name" value="Acetyltransf_7"/>
    <property type="match status" value="1"/>
</dbReference>
<dbReference type="InterPro" id="IPR050832">
    <property type="entry name" value="Bact_Acetyltransf"/>
</dbReference>
<dbReference type="PROSITE" id="PS51186">
    <property type="entry name" value="GNAT"/>
    <property type="match status" value="1"/>
</dbReference>
<dbReference type="CDD" id="cd04301">
    <property type="entry name" value="NAT_SF"/>
    <property type="match status" value="1"/>
</dbReference>
<evidence type="ECO:0000256" key="2">
    <source>
        <dbReference type="ARBA" id="ARBA00023315"/>
    </source>
</evidence>
<dbReference type="InterPro" id="IPR016181">
    <property type="entry name" value="Acyl_CoA_acyltransferase"/>
</dbReference>
<feature type="domain" description="N-acetyltransferase" evidence="3">
    <location>
        <begin position="6"/>
        <end position="147"/>
    </location>
</feature>
<evidence type="ECO:0000259" key="3">
    <source>
        <dbReference type="PROSITE" id="PS51186"/>
    </source>
</evidence>
<dbReference type="EMBL" id="JABEPP010000001">
    <property type="protein sequence ID" value="NNM71737.1"/>
    <property type="molecule type" value="Genomic_DNA"/>
</dbReference>